<proteinExistence type="predicted"/>
<dbReference type="Proteomes" id="UP000056750">
    <property type="component" value="Chromosome"/>
</dbReference>
<dbReference type="InterPro" id="IPR003718">
    <property type="entry name" value="OsmC/Ohr_fam"/>
</dbReference>
<organism evidence="2 4">
    <name type="scientific">Alteromonas stellipolaris</name>
    <dbReference type="NCBI Taxonomy" id="233316"/>
    <lineage>
        <taxon>Bacteria</taxon>
        <taxon>Pseudomonadati</taxon>
        <taxon>Pseudomonadota</taxon>
        <taxon>Gammaproteobacteria</taxon>
        <taxon>Alteromonadales</taxon>
        <taxon>Alteromonadaceae</taxon>
        <taxon>Alteromonas/Salinimonas group</taxon>
        <taxon>Alteromonas</taxon>
    </lineage>
</organism>
<dbReference type="InterPro" id="IPR036102">
    <property type="entry name" value="OsmC/Ohrsf"/>
</dbReference>
<dbReference type="Gene3D" id="3.30.300.20">
    <property type="match status" value="1"/>
</dbReference>
<dbReference type="PANTHER" id="PTHR34352:SF1">
    <property type="entry name" value="PROTEIN YHFA"/>
    <property type="match status" value="1"/>
</dbReference>
<dbReference type="SUPFAM" id="SSF82784">
    <property type="entry name" value="OsmC-like"/>
    <property type="match status" value="1"/>
</dbReference>
<dbReference type="PANTHER" id="PTHR34352">
    <property type="entry name" value="PROTEIN YHFA"/>
    <property type="match status" value="1"/>
</dbReference>
<dbReference type="RefSeq" id="WP_057792142.1">
    <property type="nucleotide sequence ID" value="NZ_CAXIBE010000014.1"/>
</dbReference>
<name>A0AAW7YYN1_9ALTE</name>
<dbReference type="Gene3D" id="2.20.25.10">
    <property type="match status" value="1"/>
</dbReference>
<evidence type="ECO:0000313" key="4">
    <source>
        <dbReference type="Proteomes" id="UP001170717"/>
    </source>
</evidence>
<gene>
    <name evidence="1" type="ORF">AVL57_07310</name>
    <name evidence="2" type="ORF">Q4527_00505</name>
</gene>
<reference evidence="2" key="2">
    <citation type="submission" date="2023-07" db="EMBL/GenBank/DDBJ databases">
        <title>Genome content predicts the carbon catabolic preferences of heterotrophic bacteria.</title>
        <authorList>
            <person name="Gralka M."/>
        </authorList>
    </citation>
    <scope>NUCLEOTIDE SEQUENCE</scope>
    <source>
        <strain evidence="2">F2M12</strain>
    </source>
</reference>
<dbReference type="KEGG" id="asq:AVL57_07310"/>
<dbReference type="NCBIfam" id="NF008009">
    <property type="entry name" value="PRK10738.1"/>
    <property type="match status" value="1"/>
</dbReference>
<dbReference type="Proteomes" id="UP001170717">
    <property type="component" value="Unassembled WGS sequence"/>
</dbReference>
<dbReference type="AlphaFoldDB" id="A0AAW7YYN1"/>
<evidence type="ECO:0000313" key="3">
    <source>
        <dbReference type="Proteomes" id="UP000056750"/>
    </source>
</evidence>
<dbReference type="EMBL" id="JAUOQI010000001">
    <property type="protein sequence ID" value="MDO6575850.1"/>
    <property type="molecule type" value="Genomic_DNA"/>
</dbReference>
<dbReference type="Pfam" id="PF02566">
    <property type="entry name" value="OsmC"/>
    <property type="match status" value="1"/>
</dbReference>
<dbReference type="EMBL" id="CP013926">
    <property type="protein sequence ID" value="AMJ73803.1"/>
    <property type="molecule type" value="Genomic_DNA"/>
</dbReference>
<evidence type="ECO:0000313" key="2">
    <source>
        <dbReference type="EMBL" id="MDO6575850.1"/>
    </source>
</evidence>
<sequence length="135" mass="14619">MKAQVSWDKDLTFTGTTDSGYKTVMDGSGNAVSPMESVLMAVGACSSIDVVDILKKGRHEIESCECELEADRADDAPRVFTKIHAHYTVVASSVTEKALARAVQLSTEKYCSVMLMLTGNVEITTSYTLVESTQN</sequence>
<protein>
    <submittedName>
        <fullName evidence="2">OsmC family protein</fullName>
    </submittedName>
</protein>
<dbReference type="InterPro" id="IPR015946">
    <property type="entry name" value="KH_dom-like_a/b"/>
</dbReference>
<keyword evidence="3" id="KW-1185">Reference proteome</keyword>
<evidence type="ECO:0000313" key="1">
    <source>
        <dbReference type="EMBL" id="AMJ73803.1"/>
    </source>
</evidence>
<accession>A0AAW7YYN1</accession>
<reference evidence="1 3" key="1">
    <citation type="submission" date="2015-12" db="EMBL/GenBank/DDBJ databases">
        <title>Intraspecies pangenome expansion in the marine bacterium Alteromonas.</title>
        <authorList>
            <person name="Lopez-Perez M."/>
            <person name="Rodriguez-Valera F."/>
        </authorList>
    </citation>
    <scope>NUCLEOTIDE SEQUENCE [LARGE SCALE GENOMIC DNA]</scope>
    <source>
        <strain evidence="1 3">LMG 21861</strain>
    </source>
</reference>